<proteinExistence type="inferred from homology"/>
<dbReference type="InterPro" id="IPR050226">
    <property type="entry name" value="NagZ_Beta-hexosaminidase"/>
</dbReference>
<keyword evidence="5 7" id="KW-0326">Glycosidase</keyword>
<sequence length="352" mass="37811">MPVAGIIDVAGPVLSVQERRLFAARDPWGFILFGRSCETPGQIRALCEDLRDAVGRHCLIFIDQEGGRVQRLAPPVWPRLPALSFYGQLWTQDRERAIEAIRCHHQIMGQMLGDVGVNANCAPCLDLRLPSASQAIGDRALSEDGECAGRLGQAAVAGLREAGVAAVVKHMPGQGRAVLDSHEALPHIQASRAELAIDLAPFRANLAAPMGMIGHVVLDALDADAPASQSAKVVQNWIRQELGYQGLLMTDDLTMKALDAPDAVKAERVFAAGIDIAMRCHGTLEERDAFLAQCPPLDGDSLARAQAAEAFAAPPSTPLEPTELWARFTALTGWERGISMSVSPDPTRKAWA</sequence>
<dbReference type="InterPro" id="IPR036962">
    <property type="entry name" value="Glyco_hydro_3_N_sf"/>
</dbReference>
<evidence type="ECO:0000256" key="4">
    <source>
        <dbReference type="ARBA" id="ARBA00022801"/>
    </source>
</evidence>
<dbReference type="AlphaFoldDB" id="A0A2P2EAP5"/>
<reference evidence="7" key="1">
    <citation type="journal article" date="2018" name="Genome Announc.">
        <title>Draft Genome Sequence of "Candidatus Phycosocius bacilliformis," an Alphaproteobacterial Ectosymbiont of the Hydrocarbon-Producing Green Alga Botryococcus braunii.</title>
        <authorList>
            <person name="Tanabe Y."/>
            <person name="Yamaguchi H."/>
            <person name="Watanabe M.M."/>
        </authorList>
    </citation>
    <scope>NUCLEOTIDE SEQUENCE [LARGE SCALE GENOMIC DNA]</scope>
    <source>
        <strain evidence="7">BOTRYCO-2</strain>
    </source>
</reference>
<dbReference type="Pfam" id="PF00933">
    <property type="entry name" value="Glyco_hydro_3"/>
    <property type="match status" value="1"/>
</dbReference>
<keyword evidence="8" id="KW-1185">Reference proteome</keyword>
<evidence type="ECO:0000256" key="3">
    <source>
        <dbReference type="ARBA" id="ARBA00012663"/>
    </source>
</evidence>
<gene>
    <name evidence="7" type="primary">nagZ</name>
    <name evidence="7" type="ORF">PbB2_01801</name>
</gene>
<dbReference type="GO" id="GO:0005975">
    <property type="term" value="P:carbohydrate metabolic process"/>
    <property type="evidence" value="ECO:0007669"/>
    <property type="project" value="InterPro"/>
</dbReference>
<evidence type="ECO:0000259" key="6">
    <source>
        <dbReference type="Pfam" id="PF00933"/>
    </source>
</evidence>
<evidence type="ECO:0000313" key="8">
    <source>
        <dbReference type="Proteomes" id="UP000245086"/>
    </source>
</evidence>
<dbReference type="EC" id="3.2.1.52" evidence="3"/>
<comment type="caution">
    <text evidence="7">The sequence shown here is derived from an EMBL/GenBank/DDBJ whole genome shotgun (WGS) entry which is preliminary data.</text>
</comment>
<organism evidence="7 8">
    <name type="scientific">Candidatus Phycosocius bacilliformis</name>
    <dbReference type="NCBI Taxonomy" id="1445552"/>
    <lineage>
        <taxon>Bacteria</taxon>
        <taxon>Pseudomonadati</taxon>
        <taxon>Pseudomonadota</taxon>
        <taxon>Alphaproteobacteria</taxon>
        <taxon>Caulobacterales</taxon>
        <taxon>Caulobacterales incertae sedis</taxon>
        <taxon>Candidatus Phycosocius</taxon>
    </lineage>
</organism>
<accession>A0A2P2EAP5</accession>
<evidence type="ECO:0000256" key="5">
    <source>
        <dbReference type="ARBA" id="ARBA00023295"/>
    </source>
</evidence>
<evidence type="ECO:0000313" key="7">
    <source>
        <dbReference type="EMBL" id="GBF58130.1"/>
    </source>
</evidence>
<dbReference type="PANTHER" id="PTHR30480">
    <property type="entry name" value="BETA-HEXOSAMINIDASE-RELATED"/>
    <property type="match status" value="1"/>
</dbReference>
<dbReference type="GO" id="GO:0004563">
    <property type="term" value="F:beta-N-acetylhexosaminidase activity"/>
    <property type="evidence" value="ECO:0007669"/>
    <property type="project" value="UniProtKB-EC"/>
</dbReference>
<dbReference type="EMBL" id="BFBR01000005">
    <property type="protein sequence ID" value="GBF58130.1"/>
    <property type="molecule type" value="Genomic_DNA"/>
</dbReference>
<dbReference type="OrthoDB" id="9786661at2"/>
<dbReference type="GO" id="GO:0009254">
    <property type="term" value="P:peptidoglycan turnover"/>
    <property type="evidence" value="ECO:0007669"/>
    <property type="project" value="TreeGrafter"/>
</dbReference>
<protein>
    <recommendedName>
        <fullName evidence="3">beta-N-acetylhexosaminidase</fullName>
        <ecNumber evidence="3">3.2.1.52</ecNumber>
    </recommendedName>
</protein>
<dbReference type="PANTHER" id="PTHR30480:SF13">
    <property type="entry name" value="BETA-HEXOSAMINIDASE"/>
    <property type="match status" value="1"/>
</dbReference>
<comment type="similarity">
    <text evidence="2">Belongs to the glycosyl hydrolase 3 family.</text>
</comment>
<dbReference type="RefSeq" id="WP_108984999.1">
    <property type="nucleotide sequence ID" value="NZ_BFBR01000005.1"/>
</dbReference>
<dbReference type="InterPro" id="IPR017853">
    <property type="entry name" value="GH"/>
</dbReference>
<dbReference type="SUPFAM" id="SSF51445">
    <property type="entry name" value="(Trans)glycosidases"/>
    <property type="match status" value="1"/>
</dbReference>
<dbReference type="InterPro" id="IPR001764">
    <property type="entry name" value="Glyco_hydro_3_N"/>
</dbReference>
<keyword evidence="4 7" id="KW-0378">Hydrolase</keyword>
<feature type="domain" description="Glycoside hydrolase family 3 N-terminal" evidence="6">
    <location>
        <begin position="29"/>
        <end position="284"/>
    </location>
</feature>
<name>A0A2P2EAP5_9PROT</name>
<evidence type="ECO:0000256" key="1">
    <source>
        <dbReference type="ARBA" id="ARBA00001231"/>
    </source>
</evidence>
<comment type="catalytic activity">
    <reaction evidence="1">
        <text>Hydrolysis of terminal non-reducing N-acetyl-D-hexosamine residues in N-acetyl-beta-D-hexosaminides.</text>
        <dbReference type="EC" id="3.2.1.52"/>
    </reaction>
</comment>
<dbReference type="Proteomes" id="UP000245086">
    <property type="component" value="Unassembled WGS sequence"/>
</dbReference>
<evidence type="ECO:0000256" key="2">
    <source>
        <dbReference type="ARBA" id="ARBA00005336"/>
    </source>
</evidence>
<dbReference type="Gene3D" id="3.20.20.300">
    <property type="entry name" value="Glycoside hydrolase, family 3, N-terminal domain"/>
    <property type="match status" value="1"/>
</dbReference>